<keyword evidence="2" id="KW-0255">Endonuclease</keyword>
<dbReference type="InterPro" id="IPR008538">
    <property type="entry name" value="Uma2"/>
</dbReference>
<evidence type="ECO:0000313" key="2">
    <source>
        <dbReference type="EMBL" id="NMO15582.1"/>
    </source>
</evidence>
<dbReference type="SUPFAM" id="SSF52980">
    <property type="entry name" value="Restriction endonuclease-like"/>
    <property type="match status" value="1"/>
</dbReference>
<comment type="caution">
    <text evidence="2">The sequence shown here is derived from an EMBL/GenBank/DDBJ whole genome shotgun (WGS) entry which is preliminary data.</text>
</comment>
<keyword evidence="2" id="KW-0540">Nuclease</keyword>
<dbReference type="InterPro" id="IPR012296">
    <property type="entry name" value="Nuclease_put_TT1808"/>
</dbReference>
<dbReference type="EMBL" id="JABBJJ010000042">
    <property type="protein sequence ID" value="NMO15582.1"/>
    <property type="molecule type" value="Genomic_DNA"/>
</dbReference>
<proteinExistence type="predicted"/>
<dbReference type="GO" id="GO:0004519">
    <property type="term" value="F:endonuclease activity"/>
    <property type="evidence" value="ECO:0007669"/>
    <property type="project" value="UniProtKB-KW"/>
</dbReference>
<dbReference type="Proteomes" id="UP000518300">
    <property type="component" value="Unassembled WGS sequence"/>
</dbReference>
<dbReference type="AlphaFoldDB" id="A0A848LBG7"/>
<keyword evidence="3" id="KW-1185">Reference proteome</keyword>
<feature type="domain" description="Putative restriction endonuclease" evidence="1">
    <location>
        <begin position="28"/>
        <end position="183"/>
    </location>
</feature>
<dbReference type="PANTHER" id="PTHR34107">
    <property type="entry name" value="SLL0198 PROTEIN-RELATED"/>
    <property type="match status" value="1"/>
</dbReference>
<reference evidence="2 3" key="1">
    <citation type="submission" date="2020-04" db="EMBL/GenBank/DDBJ databases">
        <title>Draft genome of Pyxidicoccus fallax type strain.</title>
        <authorList>
            <person name="Whitworth D.E."/>
        </authorList>
    </citation>
    <scope>NUCLEOTIDE SEQUENCE [LARGE SCALE GENOMIC DNA]</scope>
    <source>
        <strain evidence="2 3">DSM 14698</strain>
    </source>
</reference>
<protein>
    <submittedName>
        <fullName evidence="2">Uma2 family endonuclease</fullName>
    </submittedName>
</protein>
<gene>
    <name evidence="2" type="ORF">HG543_12060</name>
</gene>
<dbReference type="PANTHER" id="PTHR34107:SF4">
    <property type="entry name" value="SLL1222 PROTEIN"/>
    <property type="match status" value="1"/>
</dbReference>
<keyword evidence="2" id="KW-0378">Hydrolase</keyword>
<name>A0A848LBG7_9BACT</name>
<sequence length="195" mass="22236">MGNETKRPATYEDLLAELLALPEHMVGQIIDGELIAMSRPASPHAMAHSILFGELYSGVQRGRTGPGGWWFMDEPELHFGKDVLVPDLAGWRRERMPQVPRAPYFTLAPDWVCEVLSPSTASLDRKRKREIYAREGVNHVWLVDPDARTLEVFQLRDGQWVERGRYSAEDRARAEPFETFELELGALWPPELEAP</sequence>
<organism evidence="2 3">
    <name type="scientific">Pyxidicoccus fallax</name>
    <dbReference type="NCBI Taxonomy" id="394095"/>
    <lineage>
        <taxon>Bacteria</taxon>
        <taxon>Pseudomonadati</taxon>
        <taxon>Myxococcota</taxon>
        <taxon>Myxococcia</taxon>
        <taxon>Myxococcales</taxon>
        <taxon>Cystobacterineae</taxon>
        <taxon>Myxococcaceae</taxon>
        <taxon>Pyxidicoccus</taxon>
    </lineage>
</organism>
<dbReference type="Pfam" id="PF05685">
    <property type="entry name" value="Uma2"/>
    <property type="match status" value="1"/>
</dbReference>
<dbReference type="Gene3D" id="3.90.1570.10">
    <property type="entry name" value="tt1808, chain A"/>
    <property type="match status" value="1"/>
</dbReference>
<dbReference type="CDD" id="cd06260">
    <property type="entry name" value="DUF820-like"/>
    <property type="match status" value="1"/>
</dbReference>
<accession>A0A848LBG7</accession>
<evidence type="ECO:0000313" key="3">
    <source>
        <dbReference type="Proteomes" id="UP000518300"/>
    </source>
</evidence>
<evidence type="ECO:0000259" key="1">
    <source>
        <dbReference type="Pfam" id="PF05685"/>
    </source>
</evidence>
<dbReference type="InterPro" id="IPR011335">
    <property type="entry name" value="Restrct_endonuc-II-like"/>
</dbReference>